<name>A0A5C3QX70_9AGAR</name>
<evidence type="ECO:0000313" key="4">
    <source>
        <dbReference type="Proteomes" id="UP000305067"/>
    </source>
</evidence>
<proteinExistence type="predicted"/>
<evidence type="ECO:0000256" key="1">
    <source>
        <dbReference type="ARBA" id="ARBA00022729"/>
    </source>
</evidence>
<evidence type="ECO:0000313" key="3">
    <source>
        <dbReference type="EMBL" id="TFL04979.1"/>
    </source>
</evidence>
<dbReference type="CDD" id="cd22191">
    <property type="entry name" value="DPBB_RlpA_EXP_N-like"/>
    <property type="match status" value="1"/>
</dbReference>
<feature type="signal peptide" evidence="2">
    <location>
        <begin position="1"/>
        <end position="20"/>
    </location>
</feature>
<dbReference type="Proteomes" id="UP000305067">
    <property type="component" value="Unassembled WGS sequence"/>
</dbReference>
<sequence length="170" mass="18748">MKITLALLFATFTSITTVLAVAVAAPPPGVPSYQGPPTKKLHEIREEAMAEMKNATLVRRDSYGDGTWYDVNVGYTACGWLFNNDAWVVAAGEFTAVYSSFMVDGNPNNSKICGRNIWLWGWYGTGPTDVTIVDKCMDCAYNDIDMAPAVYRYVVGDQGTGRRPIGWSWK</sequence>
<dbReference type="PANTHER" id="PTHR31836:SF21">
    <property type="entry name" value="EXPANSIN-LIKE PROTEIN 7"/>
    <property type="match status" value="1"/>
</dbReference>
<dbReference type="SUPFAM" id="SSF50685">
    <property type="entry name" value="Barwin-like endoglucanases"/>
    <property type="match status" value="1"/>
</dbReference>
<evidence type="ECO:0000256" key="2">
    <source>
        <dbReference type="SAM" id="SignalP"/>
    </source>
</evidence>
<dbReference type="PANTHER" id="PTHR31836">
    <property type="match status" value="1"/>
</dbReference>
<keyword evidence="4" id="KW-1185">Reference proteome</keyword>
<organism evidence="3 4">
    <name type="scientific">Pterulicium gracile</name>
    <dbReference type="NCBI Taxonomy" id="1884261"/>
    <lineage>
        <taxon>Eukaryota</taxon>
        <taxon>Fungi</taxon>
        <taxon>Dikarya</taxon>
        <taxon>Basidiomycota</taxon>
        <taxon>Agaricomycotina</taxon>
        <taxon>Agaricomycetes</taxon>
        <taxon>Agaricomycetidae</taxon>
        <taxon>Agaricales</taxon>
        <taxon>Pleurotineae</taxon>
        <taxon>Pterulaceae</taxon>
        <taxon>Pterulicium</taxon>
    </lineage>
</organism>
<reference evidence="3 4" key="1">
    <citation type="journal article" date="2019" name="Nat. Ecol. Evol.">
        <title>Megaphylogeny resolves global patterns of mushroom evolution.</title>
        <authorList>
            <person name="Varga T."/>
            <person name="Krizsan K."/>
            <person name="Foldi C."/>
            <person name="Dima B."/>
            <person name="Sanchez-Garcia M."/>
            <person name="Sanchez-Ramirez S."/>
            <person name="Szollosi G.J."/>
            <person name="Szarkandi J.G."/>
            <person name="Papp V."/>
            <person name="Albert L."/>
            <person name="Andreopoulos W."/>
            <person name="Angelini C."/>
            <person name="Antonin V."/>
            <person name="Barry K.W."/>
            <person name="Bougher N.L."/>
            <person name="Buchanan P."/>
            <person name="Buyck B."/>
            <person name="Bense V."/>
            <person name="Catcheside P."/>
            <person name="Chovatia M."/>
            <person name="Cooper J."/>
            <person name="Damon W."/>
            <person name="Desjardin D."/>
            <person name="Finy P."/>
            <person name="Geml J."/>
            <person name="Haridas S."/>
            <person name="Hughes K."/>
            <person name="Justo A."/>
            <person name="Karasinski D."/>
            <person name="Kautmanova I."/>
            <person name="Kiss B."/>
            <person name="Kocsube S."/>
            <person name="Kotiranta H."/>
            <person name="LaButti K.M."/>
            <person name="Lechner B.E."/>
            <person name="Liimatainen K."/>
            <person name="Lipzen A."/>
            <person name="Lukacs Z."/>
            <person name="Mihaltcheva S."/>
            <person name="Morgado L.N."/>
            <person name="Niskanen T."/>
            <person name="Noordeloos M.E."/>
            <person name="Ohm R.A."/>
            <person name="Ortiz-Santana B."/>
            <person name="Ovrebo C."/>
            <person name="Racz N."/>
            <person name="Riley R."/>
            <person name="Savchenko A."/>
            <person name="Shiryaev A."/>
            <person name="Soop K."/>
            <person name="Spirin V."/>
            <person name="Szebenyi C."/>
            <person name="Tomsovsky M."/>
            <person name="Tulloss R.E."/>
            <person name="Uehling J."/>
            <person name="Grigoriev I.V."/>
            <person name="Vagvolgyi C."/>
            <person name="Papp T."/>
            <person name="Martin F.M."/>
            <person name="Miettinen O."/>
            <person name="Hibbett D.S."/>
            <person name="Nagy L.G."/>
        </authorList>
    </citation>
    <scope>NUCLEOTIDE SEQUENCE [LARGE SCALE GENOMIC DNA]</scope>
    <source>
        <strain evidence="3 4">CBS 309.79</strain>
    </source>
</reference>
<gene>
    <name evidence="3" type="ORF">BDV98DRAFT_589701</name>
</gene>
<keyword evidence="1 2" id="KW-0732">Signal</keyword>
<evidence type="ECO:0008006" key="5">
    <source>
        <dbReference type="Google" id="ProtNLM"/>
    </source>
</evidence>
<protein>
    <recommendedName>
        <fullName evidence="5">RlpA-like double-psi beta-barrel-protein domain-containing protein-containing protein</fullName>
    </recommendedName>
</protein>
<feature type="chain" id="PRO_5023133334" description="RlpA-like double-psi beta-barrel-protein domain-containing protein-containing protein" evidence="2">
    <location>
        <begin position="21"/>
        <end position="170"/>
    </location>
</feature>
<dbReference type="AlphaFoldDB" id="A0A5C3QX70"/>
<dbReference type="Gene3D" id="2.40.40.10">
    <property type="entry name" value="RlpA-like domain"/>
    <property type="match status" value="1"/>
</dbReference>
<dbReference type="InterPro" id="IPR051477">
    <property type="entry name" value="Expansin_CellWall"/>
</dbReference>
<accession>A0A5C3QX70</accession>
<dbReference type="EMBL" id="ML178817">
    <property type="protein sequence ID" value="TFL04979.1"/>
    <property type="molecule type" value="Genomic_DNA"/>
</dbReference>
<dbReference type="OrthoDB" id="406505at2759"/>
<dbReference type="InterPro" id="IPR036908">
    <property type="entry name" value="RlpA-like_sf"/>
</dbReference>